<evidence type="ECO:0000313" key="3">
    <source>
        <dbReference type="EMBL" id="KAF7377124.1"/>
    </source>
</evidence>
<organism evidence="3 4">
    <name type="scientific">Mycena sanguinolenta</name>
    <dbReference type="NCBI Taxonomy" id="230812"/>
    <lineage>
        <taxon>Eukaryota</taxon>
        <taxon>Fungi</taxon>
        <taxon>Dikarya</taxon>
        <taxon>Basidiomycota</taxon>
        <taxon>Agaricomycotina</taxon>
        <taxon>Agaricomycetes</taxon>
        <taxon>Agaricomycetidae</taxon>
        <taxon>Agaricales</taxon>
        <taxon>Marasmiineae</taxon>
        <taxon>Mycenaceae</taxon>
        <taxon>Mycena</taxon>
    </lineage>
</organism>
<protein>
    <submittedName>
        <fullName evidence="3">Uncharacterized protein</fullName>
    </submittedName>
</protein>
<proteinExistence type="predicted"/>
<name>A0A8H7DIZ0_9AGAR</name>
<dbReference type="AlphaFoldDB" id="A0A8H7DIZ0"/>
<keyword evidence="2" id="KW-0472">Membrane</keyword>
<dbReference type="EMBL" id="JACAZH010000001">
    <property type="protein sequence ID" value="KAF7377124.1"/>
    <property type="molecule type" value="Genomic_DNA"/>
</dbReference>
<evidence type="ECO:0000256" key="1">
    <source>
        <dbReference type="SAM" id="MobiDB-lite"/>
    </source>
</evidence>
<feature type="transmembrane region" description="Helical" evidence="2">
    <location>
        <begin position="62"/>
        <end position="83"/>
    </location>
</feature>
<evidence type="ECO:0000256" key="2">
    <source>
        <dbReference type="SAM" id="Phobius"/>
    </source>
</evidence>
<gene>
    <name evidence="3" type="ORF">MSAN_00131400</name>
</gene>
<comment type="caution">
    <text evidence="3">The sequence shown here is derived from an EMBL/GenBank/DDBJ whole genome shotgun (WGS) entry which is preliminary data.</text>
</comment>
<accession>A0A8H7DIZ0</accession>
<feature type="region of interest" description="Disordered" evidence="1">
    <location>
        <begin position="22"/>
        <end position="46"/>
    </location>
</feature>
<dbReference type="Proteomes" id="UP000623467">
    <property type="component" value="Unassembled WGS sequence"/>
</dbReference>
<keyword evidence="2" id="KW-0812">Transmembrane</keyword>
<evidence type="ECO:0000313" key="4">
    <source>
        <dbReference type="Proteomes" id="UP000623467"/>
    </source>
</evidence>
<keyword evidence="4" id="KW-1185">Reference proteome</keyword>
<reference evidence="3" key="1">
    <citation type="submission" date="2020-05" db="EMBL/GenBank/DDBJ databases">
        <title>Mycena genomes resolve the evolution of fungal bioluminescence.</title>
        <authorList>
            <person name="Tsai I.J."/>
        </authorList>
    </citation>
    <scope>NUCLEOTIDE SEQUENCE</scope>
    <source>
        <strain evidence="3">160909Yilan</strain>
    </source>
</reference>
<sequence length="86" mass="9310">MKIHPDSEDLDASTCGAANIDSELSCSGEDDPDQESEGCGVEAPAGEYAPELPTLHEEIPSALKPIMGMKFFLILFLGLSWVYEHI</sequence>
<keyword evidence="2" id="KW-1133">Transmembrane helix</keyword>